<sequence>MKSIVHKGIFLTLATTLAFSCASTPKSSENNTSIIKEEKSNSPEAIALPSPAELYSKKIEGFHFTLLSAPKQTTKGKIFTEPYLIEVKNSDGEPVESFELSVLYPSARKNGQIEFSETAITSDSEGKASFLPDAPEFSFNSEISFFPKGDMSDAEIAKIAAEHTIKAPYKVQTNLKSAGGTLAIVDFNQNGKAIISNPVSSSNLLMTLMKLGFTRIGNAPQDVSDAVIQENEEKVFARAKAIAPSFIVFGTVKIDSCEKNDDGTTYSLTGSVKAMDSKTGEITFAIEKTISVTDKNDWTALANARKQLADEIANEIKYGL</sequence>
<feature type="signal peptide" evidence="2">
    <location>
        <begin position="1"/>
        <end position="22"/>
    </location>
</feature>
<name>A0A7W8G823_9SPIR</name>
<comment type="caution">
    <text evidence="3">The sequence shown here is derived from an EMBL/GenBank/DDBJ whole genome shotgun (WGS) entry which is preliminary data.</text>
</comment>
<evidence type="ECO:0000256" key="1">
    <source>
        <dbReference type="SAM" id="MobiDB-lite"/>
    </source>
</evidence>
<evidence type="ECO:0000313" key="3">
    <source>
        <dbReference type="EMBL" id="MBB5225579.1"/>
    </source>
</evidence>
<evidence type="ECO:0000256" key="2">
    <source>
        <dbReference type="SAM" id="SignalP"/>
    </source>
</evidence>
<dbReference type="RefSeq" id="WP_184658001.1">
    <property type="nucleotide sequence ID" value="NZ_CP031518.1"/>
</dbReference>
<keyword evidence="4" id="KW-1185">Reference proteome</keyword>
<feature type="compositionally biased region" description="Polar residues" evidence="1">
    <location>
        <begin position="23"/>
        <end position="34"/>
    </location>
</feature>
<dbReference type="PROSITE" id="PS51257">
    <property type="entry name" value="PROKAR_LIPOPROTEIN"/>
    <property type="match status" value="1"/>
</dbReference>
<gene>
    <name evidence="3" type="ORF">HNP76_000936</name>
</gene>
<evidence type="ECO:0008006" key="5">
    <source>
        <dbReference type="Google" id="ProtNLM"/>
    </source>
</evidence>
<keyword evidence="2" id="KW-0732">Signal</keyword>
<feature type="region of interest" description="Disordered" evidence="1">
    <location>
        <begin position="23"/>
        <end position="42"/>
    </location>
</feature>
<feature type="chain" id="PRO_5030870131" description="Lipoprotein" evidence="2">
    <location>
        <begin position="23"/>
        <end position="320"/>
    </location>
</feature>
<organism evidence="3 4">
    <name type="scientific">Treponema ruminis</name>
    <dbReference type="NCBI Taxonomy" id="744515"/>
    <lineage>
        <taxon>Bacteria</taxon>
        <taxon>Pseudomonadati</taxon>
        <taxon>Spirochaetota</taxon>
        <taxon>Spirochaetia</taxon>
        <taxon>Spirochaetales</taxon>
        <taxon>Treponemataceae</taxon>
        <taxon>Treponema</taxon>
    </lineage>
</organism>
<dbReference type="EMBL" id="JACHFQ010000003">
    <property type="protein sequence ID" value="MBB5225579.1"/>
    <property type="molecule type" value="Genomic_DNA"/>
</dbReference>
<reference evidence="3 4" key="1">
    <citation type="submission" date="2020-08" db="EMBL/GenBank/DDBJ databases">
        <title>Genomic Encyclopedia of Type Strains, Phase IV (KMG-IV): sequencing the most valuable type-strain genomes for metagenomic binning, comparative biology and taxonomic classification.</title>
        <authorList>
            <person name="Goeker M."/>
        </authorList>
    </citation>
    <scope>NUCLEOTIDE SEQUENCE [LARGE SCALE GENOMIC DNA]</scope>
    <source>
        <strain evidence="3 4">DSM 103462</strain>
    </source>
</reference>
<dbReference type="AlphaFoldDB" id="A0A7W8G823"/>
<evidence type="ECO:0000313" key="4">
    <source>
        <dbReference type="Proteomes" id="UP000518887"/>
    </source>
</evidence>
<accession>A0A7W8G823</accession>
<dbReference type="Proteomes" id="UP000518887">
    <property type="component" value="Unassembled WGS sequence"/>
</dbReference>
<proteinExistence type="predicted"/>
<protein>
    <recommendedName>
        <fullName evidence="5">Lipoprotein</fullName>
    </recommendedName>
</protein>